<dbReference type="KEGG" id="kab:B7C62_28175"/>
<evidence type="ECO:0000313" key="2">
    <source>
        <dbReference type="EMBL" id="ARF75701.1"/>
    </source>
</evidence>
<protein>
    <submittedName>
        <fullName evidence="2">Uncharacterized protein</fullName>
    </submittedName>
</protein>
<reference evidence="2 3" key="1">
    <citation type="submission" date="2017-04" db="EMBL/GenBank/DDBJ databases">
        <title>The complete genome sequence of Streptomyces albolongus YIM 101047, the producer of novel bafilomycins and novel odoriferous sesquiterpenoids.</title>
        <authorList>
            <person name="Yin M."/>
            <person name="Jiang Y."/>
        </authorList>
    </citation>
    <scope>NUCLEOTIDE SEQUENCE [LARGE SCALE GENOMIC DNA]</scope>
    <source>
        <strain evidence="2 3">YIM 101047</strain>
    </source>
</reference>
<evidence type="ECO:0000313" key="3">
    <source>
        <dbReference type="Proteomes" id="UP000192251"/>
    </source>
</evidence>
<name>A0ABC8BZU0_9ACTN</name>
<dbReference type="EMBL" id="CP020563">
    <property type="protein sequence ID" value="ARF75701.1"/>
    <property type="molecule type" value="Genomic_DNA"/>
</dbReference>
<organism evidence="2 3">
    <name type="scientific">Kitasatospora albolonga</name>
    <dbReference type="NCBI Taxonomy" id="68173"/>
    <lineage>
        <taxon>Bacteria</taxon>
        <taxon>Bacillati</taxon>
        <taxon>Actinomycetota</taxon>
        <taxon>Actinomycetes</taxon>
        <taxon>Kitasatosporales</taxon>
        <taxon>Streptomycetaceae</taxon>
        <taxon>Kitasatospora</taxon>
    </lineage>
</organism>
<keyword evidence="3" id="KW-1185">Reference proteome</keyword>
<feature type="compositionally biased region" description="Low complexity" evidence="1">
    <location>
        <begin position="74"/>
        <end position="91"/>
    </location>
</feature>
<gene>
    <name evidence="2" type="ORF">B7C62_28175</name>
</gene>
<feature type="compositionally biased region" description="Basic residues" evidence="1">
    <location>
        <begin position="101"/>
        <end position="110"/>
    </location>
</feature>
<feature type="region of interest" description="Disordered" evidence="1">
    <location>
        <begin position="1"/>
        <end position="110"/>
    </location>
</feature>
<feature type="compositionally biased region" description="Gly residues" evidence="1">
    <location>
        <begin position="14"/>
        <end position="25"/>
    </location>
</feature>
<dbReference type="AlphaFoldDB" id="A0ABC8BZU0"/>
<accession>A0ABC8BZU0</accession>
<dbReference type="Proteomes" id="UP000192251">
    <property type="component" value="Chromosome"/>
</dbReference>
<proteinExistence type="predicted"/>
<sequence length="110" mass="10849">MLHGREGDFLLAGDGLGVGGGGGSAGPAAGAAGADGADTAGPPRLGTETPPADSAHDGGHDSALQSTDSNPSVASANRSRLSTARRSSTSHSRIENPQARQGRRRLIGSH</sequence>
<evidence type="ECO:0000256" key="1">
    <source>
        <dbReference type="SAM" id="MobiDB-lite"/>
    </source>
</evidence>
<feature type="compositionally biased region" description="Low complexity" evidence="1">
    <location>
        <begin position="26"/>
        <end position="41"/>
    </location>
</feature>
<feature type="compositionally biased region" description="Polar residues" evidence="1">
    <location>
        <begin position="63"/>
        <end position="73"/>
    </location>
</feature>